<evidence type="ECO:0000313" key="2">
    <source>
        <dbReference type="Proteomes" id="UP000678393"/>
    </source>
</evidence>
<dbReference type="Proteomes" id="UP000678393">
    <property type="component" value="Unassembled WGS sequence"/>
</dbReference>
<dbReference type="InterPro" id="IPR009003">
    <property type="entry name" value="Peptidase_S1_PA"/>
</dbReference>
<reference evidence="1" key="1">
    <citation type="submission" date="2021-04" db="EMBL/GenBank/DDBJ databases">
        <authorList>
            <consortium name="Molecular Ecology Group"/>
        </authorList>
    </citation>
    <scope>NUCLEOTIDE SEQUENCE</scope>
</reference>
<gene>
    <name evidence="1" type="ORF">CUNI_LOCUS20938</name>
</gene>
<name>A0A8S4A4G3_9EUPU</name>
<dbReference type="EMBL" id="CAJHNH020008223">
    <property type="protein sequence ID" value="CAG5135380.1"/>
    <property type="molecule type" value="Genomic_DNA"/>
</dbReference>
<dbReference type="AlphaFoldDB" id="A0A8S4A4G3"/>
<keyword evidence="2" id="KW-1185">Reference proteome</keyword>
<comment type="caution">
    <text evidence="1">The sequence shown here is derived from an EMBL/GenBank/DDBJ whole genome shotgun (WGS) entry which is preliminary data.</text>
</comment>
<dbReference type="SUPFAM" id="SSF50494">
    <property type="entry name" value="Trypsin-like serine proteases"/>
    <property type="match status" value="1"/>
</dbReference>
<organism evidence="1 2">
    <name type="scientific">Candidula unifasciata</name>
    <dbReference type="NCBI Taxonomy" id="100452"/>
    <lineage>
        <taxon>Eukaryota</taxon>
        <taxon>Metazoa</taxon>
        <taxon>Spiralia</taxon>
        <taxon>Lophotrochozoa</taxon>
        <taxon>Mollusca</taxon>
        <taxon>Gastropoda</taxon>
        <taxon>Heterobranchia</taxon>
        <taxon>Euthyneura</taxon>
        <taxon>Panpulmonata</taxon>
        <taxon>Eupulmonata</taxon>
        <taxon>Stylommatophora</taxon>
        <taxon>Helicina</taxon>
        <taxon>Helicoidea</taxon>
        <taxon>Geomitridae</taxon>
        <taxon>Candidula</taxon>
    </lineage>
</organism>
<sequence>MDAGDLTRQDRECQGKVMDAEALAREDRECQGHWEAEYSYLEGADTDHLYDKCTKNPDHKNFIPVYKFGKEHLPEEYRDDDIVEYIRAVADLTVRVSVTYVSDKRPEIFPGTRKHYPGYKSRGKRRVTFGTGWVERVDMPLERNRESCLCQECLTTLFRPTLYARIFIQTASHVVYNQDEGDHTTCHLYFDNGSLPKKCPGVVSLPRVTVRSKQINRDICEMVYYTHDLDLIDKLKQQLDHKKALGDKISSKLPQLCKIKRRLDAKDKQPLVFIVSHPHGCSKQISFGHCTNIDMFSNDNFQYLYDTATCPGSSGGPVCMLQKHNLQFMYSRKDCVYLMEIHCGNFEVDKALNFCSVITGYPSLQMVTLDTLMLDDGTWDEKFTCLAEDVLHEHYRTCQKNPGHPNFFPAEGFSSSTLPPLYRTEEVMKFIKILSDITVRVTVKYVSKNRPETVPGTAISYPWSSDKGSNLMRVGSGSVTEVDIFKNDRLYPTCDCKDCKGSSTPRTEFANIYIDTAAHLVYDEQEAEHTTCDLFFESGEIPAFGRRAVTLSGTKEGSRDTKRDWCRLIHVTHDLNLAETIDAMMNVYDKCLRAMEEFDYFNPMESGKQNGRKDARGEIPLHLVVSHPHGAAKQISIGYYGNDGNARTGQGQLKYTSTTCPGSSGAPALQLGWETFYPYVEEM</sequence>
<accession>A0A8S4A4G3</accession>
<evidence type="ECO:0000313" key="1">
    <source>
        <dbReference type="EMBL" id="CAG5135380.1"/>
    </source>
</evidence>
<proteinExistence type="predicted"/>
<dbReference type="OrthoDB" id="6045352at2759"/>
<protein>
    <submittedName>
        <fullName evidence="1">Uncharacterized protein</fullName>
    </submittedName>
</protein>